<dbReference type="Proteomes" id="UP000030656">
    <property type="component" value="Unassembled WGS sequence"/>
</dbReference>
<keyword evidence="1" id="KW-1133">Transmembrane helix</keyword>
<feature type="transmembrane region" description="Helical" evidence="1">
    <location>
        <begin position="39"/>
        <end position="57"/>
    </location>
</feature>
<dbReference type="AlphaFoldDB" id="A0A024VKR0"/>
<organism evidence="2 3">
    <name type="scientific">Plasmodium falciparum FCH/4</name>
    <dbReference type="NCBI Taxonomy" id="1036724"/>
    <lineage>
        <taxon>Eukaryota</taxon>
        <taxon>Sar</taxon>
        <taxon>Alveolata</taxon>
        <taxon>Apicomplexa</taxon>
        <taxon>Aconoidasida</taxon>
        <taxon>Haemosporida</taxon>
        <taxon>Plasmodiidae</taxon>
        <taxon>Plasmodium</taxon>
        <taxon>Plasmodium (Laverania)</taxon>
    </lineage>
</organism>
<keyword evidence="1" id="KW-0812">Transmembrane</keyword>
<protein>
    <submittedName>
        <fullName evidence="2">Uncharacterized protein</fullName>
    </submittedName>
</protein>
<name>A0A024VKR0_PLAFA</name>
<sequence length="84" mass="10319">MFKKDASTDLLSFLLCLYKYFHNLQKQNKQHRYGQNDGLQYILVFIFLLYKIIRMNIEKNNTNIIMNNEKKKKKKKKKKKNIYI</sequence>
<evidence type="ECO:0000313" key="2">
    <source>
        <dbReference type="EMBL" id="ETW28456.1"/>
    </source>
</evidence>
<proteinExistence type="predicted"/>
<reference evidence="2 3" key="1">
    <citation type="submission" date="2013-02" db="EMBL/GenBank/DDBJ databases">
        <title>The Genome Annotation of Plasmodium falciparum FCH/4.</title>
        <authorList>
            <consortium name="The Broad Institute Genome Sequencing Platform"/>
            <consortium name="The Broad Institute Genome Sequencing Center for Infectious Disease"/>
            <person name="Neafsey D."/>
            <person name="Hoffman S."/>
            <person name="Volkman S."/>
            <person name="Rosenthal P."/>
            <person name="Walker B."/>
            <person name="Young S.K."/>
            <person name="Zeng Q."/>
            <person name="Gargeya S."/>
            <person name="Fitzgerald M."/>
            <person name="Haas B."/>
            <person name="Abouelleil A."/>
            <person name="Allen A.W."/>
            <person name="Alvarado L."/>
            <person name="Arachchi H.M."/>
            <person name="Berlin A.M."/>
            <person name="Chapman S.B."/>
            <person name="Gainer-Dewar J."/>
            <person name="Goldberg J."/>
            <person name="Griggs A."/>
            <person name="Gujja S."/>
            <person name="Hansen M."/>
            <person name="Howarth C."/>
            <person name="Imamovic A."/>
            <person name="Ireland A."/>
            <person name="Larimer J."/>
            <person name="McCowan C."/>
            <person name="Murphy C."/>
            <person name="Pearson M."/>
            <person name="Poon T.W."/>
            <person name="Priest M."/>
            <person name="Roberts A."/>
            <person name="Saif S."/>
            <person name="Shea T."/>
            <person name="Sisk P."/>
            <person name="Sykes S."/>
            <person name="Wortman J."/>
            <person name="Nusbaum C."/>
            <person name="Birren B."/>
        </authorList>
    </citation>
    <scope>NUCLEOTIDE SEQUENCE [LARGE SCALE GENOMIC DNA]</scope>
    <source>
        <strain evidence="2 3">FCH/4</strain>
    </source>
</reference>
<dbReference type="EMBL" id="KI928024">
    <property type="protein sequence ID" value="ETW28456.1"/>
    <property type="molecule type" value="Genomic_DNA"/>
</dbReference>
<accession>A0A024VKR0</accession>
<evidence type="ECO:0000313" key="3">
    <source>
        <dbReference type="Proteomes" id="UP000030656"/>
    </source>
</evidence>
<keyword evidence="1" id="KW-0472">Membrane</keyword>
<gene>
    <name evidence="2" type="ORF">PFFCH_04088</name>
</gene>
<evidence type="ECO:0000256" key="1">
    <source>
        <dbReference type="SAM" id="Phobius"/>
    </source>
</evidence>
<reference evidence="2 3" key="2">
    <citation type="submission" date="2013-02" db="EMBL/GenBank/DDBJ databases">
        <title>The Genome Sequence of Plasmodium falciparum FCH/4.</title>
        <authorList>
            <consortium name="The Broad Institute Genome Sequencing Platform"/>
            <consortium name="The Broad Institute Genome Sequencing Center for Infectious Disease"/>
            <person name="Neafsey D."/>
            <person name="Cheeseman I."/>
            <person name="Volkman S."/>
            <person name="Adams J."/>
            <person name="Walker B."/>
            <person name="Young S.K."/>
            <person name="Zeng Q."/>
            <person name="Gargeya S."/>
            <person name="Fitzgerald M."/>
            <person name="Haas B."/>
            <person name="Abouelleil A."/>
            <person name="Alvarado L."/>
            <person name="Arachchi H.M."/>
            <person name="Berlin A.M."/>
            <person name="Chapman S.B."/>
            <person name="Dewar J."/>
            <person name="Goldberg J."/>
            <person name="Griggs A."/>
            <person name="Gujja S."/>
            <person name="Hansen M."/>
            <person name="Howarth C."/>
            <person name="Imamovic A."/>
            <person name="Larimer J."/>
            <person name="McCowan C."/>
            <person name="Murphy C."/>
            <person name="Neiman D."/>
            <person name="Pearson M."/>
            <person name="Priest M."/>
            <person name="Roberts A."/>
            <person name="Saif S."/>
            <person name="Shea T."/>
            <person name="Sisk P."/>
            <person name="Sykes S."/>
            <person name="Wortman J."/>
            <person name="Nusbaum C."/>
            <person name="Birren B."/>
        </authorList>
    </citation>
    <scope>NUCLEOTIDE SEQUENCE [LARGE SCALE GENOMIC DNA]</scope>
    <source>
        <strain evidence="2 3">FCH/4</strain>
    </source>
</reference>